<name>A0A9E2BFC1_PSYF1</name>
<dbReference type="InterPro" id="IPR005139">
    <property type="entry name" value="PCRF"/>
</dbReference>
<evidence type="ECO:0000256" key="6">
    <source>
        <dbReference type="NCBIfam" id="TIGR00020"/>
    </source>
</evidence>
<dbReference type="InterPro" id="IPR004374">
    <property type="entry name" value="PrfB"/>
</dbReference>
<dbReference type="NCBIfam" id="TIGR00020">
    <property type="entry name" value="prfB"/>
    <property type="match status" value="1"/>
</dbReference>
<evidence type="ECO:0000313" key="9">
    <source>
        <dbReference type="EMBL" id="MBT9144571.1"/>
    </source>
</evidence>
<dbReference type="Pfam" id="PF00472">
    <property type="entry name" value="RF-1"/>
    <property type="match status" value="1"/>
</dbReference>
<feature type="coiled-coil region" evidence="7">
    <location>
        <begin position="1"/>
        <end position="28"/>
    </location>
</feature>
<proteinExistence type="inferred from homology"/>
<dbReference type="GO" id="GO:0005737">
    <property type="term" value="C:cytoplasm"/>
    <property type="evidence" value="ECO:0007669"/>
    <property type="project" value="UniProtKB-SubCell"/>
</dbReference>
<evidence type="ECO:0000256" key="2">
    <source>
        <dbReference type="ARBA" id="ARBA00010835"/>
    </source>
</evidence>
<dbReference type="EMBL" id="QLTW01000012">
    <property type="protein sequence ID" value="MBT9144571.1"/>
    <property type="molecule type" value="Genomic_DNA"/>
</dbReference>
<dbReference type="Gene3D" id="3.30.70.1660">
    <property type="match status" value="1"/>
</dbReference>
<evidence type="ECO:0000256" key="3">
    <source>
        <dbReference type="ARBA" id="ARBA00022481"/>
    </source>
</evidence>
<dbReference type="GO" id="GO:0016149">
    <property type="term" value="F:translation release factor activity, codon specific"/>
    <property type="evidence" value="ECO:0007669"/>
    <property type="project" value="UniProtKB-UniRule"/>
</dbReference>
<keyword evidence="3 5" id="KW-0488">Methylation</keyword>
<comment type="caution">
    <text evidence="9">The sequence shown here is derived from an EMBL/GenBank/DDBJ whole genome shotgun (WGS) entry which is preliminary data.</text>
</comment>
<comment type="PTM">
    <text evidence="5">Methylated by PrmC. Methylation increases the termination efficiency of RF2.</text>
</comment>
<sequence>MKKLISRQESLEATYQELQTLKELLEDSPDISLKTEYQEKLERGIKEASEFKLLLLFKDPLDKRSCFLSVHAGSGGVDAQDWAELLSRMYYLWCTKKSYNVKVIETSPGDEAGIKSMTLEIEGDYAYGYLKSEAGVHRLVRISPFDANKRRHTSFALVEVTPEMSEVEVAVDENELRIDTYRSSGKGGQHVQKTDSAVRITHLPTGIVATCQNERSQHLNKATAMKVLASRLYKVREEEQKKKIRTIKGEYKSASWGNQIRSYVFQPYQMVKDHRTEVEVGDVESVMRGEIDIFIEAYLKSILC</sequence>
<dbReference type="InterPro" id="IPR045853">
    <property type="entry name" value="Pep_chain_release_fac_I_sf"/>
</dbReference>
<comment type="similarity">
    <text evidence="2 5">Belongs to the prokaryotic/mitochondrial release factor family.</text>
</comment>
<protein>
    <recommendedName>
        <fullName evidence="5 6">Peptide chain release factor 2</fullName>
        <shortName evidence="5">RF-2</shortName>
    </recommendedName>
</protein>
<dbReference type="Proteomes" id="UP000811545">
    <property type="component" value="Unassembled WGS sequence"/>
</dbReference>
<dbReference type="AlphaFoldDB" id="A0A9E2BFC1"/>
<keyword evidence="4 5" id="KW-0648">Protein biosynthesis</keyword>
<comment type="function">
    <text evidence="1 5">Peptide chain release factor 2 directs the termination of translation in response to the peptide chain termination codons UGA and UAA.</text>
</comment>
<dbReference type="InterPro" id="IPR000352">
    <property type="entry name" value="Pep_chain_release_fac_I"/>
</dbReference>
<dbReference type="Gene3D" id="3.30.160.20">
    <property type="match status" value="1"/>
</dbReference>
<evidence type="ECO:0000313" key="10">
    <source>
        <dbReference type="Proteomes" id="UP000811545"/>
    </source>
</evidence>
<gene>
    <name evidence="9" type="primary">prfB_1</name>
    <name evidence="5" type="synonym">prfB</name>
    <name evidence="9" type="ORF">DDT42_00413</name>
</gene>
<dbReference type="Pfam" id="PF03462">
    <property type="entry name" value="PCRF"/>
    <property type="match status" value="1"/>
</dbReference>
<keyword evidence="7" id="KW-0175">Coiled coil</keyword>
<organism evidence="9 10">
    <name type="scientific">Psychracetigena formicireducens</name>
    <dbReference type="NCBI Taxonomy" id="2986056"/>
    <lineage>
        <taxon>Bacteria</taxon>
        <taxon>Bacillati</taxon>
        <taxon>Candidatus Lithacetigenota</taxon>
        <taxon>Candidatus Psychracetigena</taxon>
    </lineage>
</organism>
<accession>A0A9E2BFC1</accession>
<evidence type="ECO:0000259" key="8">
    <source>
        <dbReference type="SMART" id="SM00937"/>
    </source>
</evidence>
<comment type="subcellular location">
    <subcellularLocation>
        <location evidence="5">Cytoplasm</location>
    </subcellularLocation>
</comment>
<evidence type="ECO:0000256" key="1">
    <source>
        <dbReference type="ARBA" id="ARBA00002613"/>
    </source>
</evidence>
<reference evidence="9 10" key="1">
    <citation type="journal article" date="2021" name="bioRxiv">
        <title>Unique metabolic strategies in Hadean analogues reveal hints for primordial physiology.</title>
        <authorList>
            <person name="Nobu M.K."/>
            <person name="Nakai R."/>
            <person name="Tamazawa S."/>
            <person name="Mori H."/>
            <person name="Toyoda A."/>
            <person name="Ijiri A."/>
            <person name="Suzuki S."/>
            <person name="Kurokawa K."/>
            <person name="Kamagata Y."/>
            <person name="Tamaki H."/>
        </authorList>
    </citation>
    <scope>NUCLEOTIDE SEQUENCE [LARGE SCALE GENOMIC DNA]</scope>
    <source>
        <strain evidence="9">BS525</strain>
    </source>
</reference>
<evidence type="ECO:0000256" key="4">
    <source>
        <dbReference type="ARBA" id="ARBA00022917"/>
    </source>
</evidence>
<feature type="modified residue" description="N5-methylglutamine" evidence="5">
    <location>
        <position position="189"/>
    </location>
</feature>
<dbReference type="PANTHER" id="PTHR43116:SF3">
    <property type="entry name" value="CLASS I PEPTIDE CHAIN RELEASE FACTOR"/>
    <property type="match status" value="1"/>
</dbReference>
<dbReference type="PANTHER" id="PTHR43116">
    <property type="entry name" value="PEPTIDE CHAIN RELEASE FACTOR 2"/>
    <property type="match status" value="1"/>
</dbReference>
<evidence type="ECO:0000256" key="7">
    <source>
        <dbReference type="SAM" id="Coils"/>
    </source>
</evidence>
<dbReference type="HAMAP" id="MF_00094">
    <property type="entry name" value="Rel_fac_2"/>
    <property type="match status" value="1"/>
</dbReference>
<feature type="domain" description="Peptide chain release factor" evidence="8">
    <location>
        <begin position="23"/>
        <end position="133"/>
    </location>
</feature>
<evidence type="ECO:0000256" key="5">
    <source>
        <dbReference type="HAMAP-Rule" id="MF_00094"/>
    </source>
</evidence>
<dbReference type="SUPFAM" id="SSF75620">
    <property type="entry name" value="Release factor"/>
    <property type="match status" value="1"/>
</dbReference>
<dbReference type="SMART" id="SM00937">
    <property type="entry name" value="PCRF"/>
    <property type="match status" value="1"/>
</dbReference>
<dbReference type="FunFam" id="3.30.160.20:FF:000004">
    <property type="entry name" value="Peptide chain release factor 1"/>
    <property type="match status" value="1"/>
</dbReference>
<keyword evidence="5" id="KW-0963">Cytoplasm</keyword>